<comment type="caution">
    <text evidence="1">The sequence shown here is derived from an EMBL/GenBank/DDBJ whole genome shotgun (WGS) entry which is preliminary data.</text>
</comment>
<sequence>MEAYFKPSKEMLSLINPHMKKGEKCKVSNLIELNGKLYREVIIYKRSLTAFRDEPKGYLYIDLDNKIVLSKNVQRELAKLAYFYETFYSSEKGSGILAAFQNEDSLEGDKAVFNEAAKGFDYLHSQEVTNALRIKHVINIIPELREKSNIEINKLSKSASEALENNTPFNQEVLDSLYPVYERILELNFEKIKLIASVQDCCDEVKDAAEKIKKKFKVRFDQKIVVPLVRAADQVSYFRRIIRTYKSVLNFSNSQYLRFLEDINKQKVEQRFNMIIE</sequence>
<dbReference type="Proteomes" id="UP000632377">
    <property type="component" value="Unassembled WGS sequence"/>
</dbReference>
<evidence type="ECO:0000313" key="2">
    <source>
        <dbReference type="Proteomes" id="UP000632377"/>
    </source>
</evidence>
<reference evidence="1 2" key="1">
    <citation type="submission" date="2021-01" db="EMBL/GenBank/DDBJ databases">
        <title>Genome public.</title>
        <authorList>
            <person name="Liu C."/>
            <person name="Sun Q."/>
        </authorList>
    </citation>
    <scope>NUCLEOTIDE SEQUENCE [LARGE SCALE GENOMIC DNA]</scope>
    <source>
        <strain evidence="1 2">YIM B02515</strain>
    </source>
</reference>
<keyword evidence="2" id="KW-1185">Reference proteome</keyword>
<gene>
    <name evidence="1" type="ORF">JK636_20775</name>
</gene>
<protein>
    <submittedName>
        <fullName evidence="1">Uncharacterized protein</fullName>
    </submittedName>
</protein>
<organism evidence="1 2">
    <name type="scientific">Clostridium rhizosphaerae</name>
    <dbReference type="NCBI Taxonomy" id="2803861"/>
    <lineage>
        <taxon>Bacteria</taxon>
        <taxon>Bacillati</taxon>
        <taxon>Bacillota</taxon>
        <taxon>Clostridia</taxon>
        <taxon>Eubacteriales</taxon>
        <taxon>Clostridiaceae</taxon>
        <taxon>Clostridium</taxon>
    </lineage>
</organism>
<name>A0ABS1TH90_9CLOT</name>
<evidence type="ECO:0000313" key="1">
    <source>
        <dbReference type="EMBL" id="MBL4938152.1"/>
    </source>
</evidence>
<dbReference type="EMBL" id="JAESWC010000018">
    <property type="protein sequence ID" value="MBL4938152.1"/>
    <property type="molecule type" value="Genomic_DNA"/>
</dbReference>
<proteinExistence type="predicted"/>
<dbReference type="RefSeq" id="WP_202750878.1">
    <property type="nucleotide sequence ID" value="NZ_JAESWC010000018.1"/>
</dbReference>
<accession>A0ABS1TH90</accession>